<dbReference type="STRING" id="60137.SAMN04488041_1072"/>
<evidence type="ECO:0008006" key="3">
    <source>
        <dbReference type="Google" id="ProtNLM"/>
    </source>
</evidence>
<evidence type="ECO:0000313" key="1">
    <source>
        <dbReference type="EMBL" id="SDX42920.1"/>
    </source>
</evidence>
<evidence type="ECO:0000313" key="2">
    <source>
        <dbReference type="Proteomes" id="UP000183076"/>
    </source>
</evidence>
<reference evidence="2" key="1">
    <citation type="submission" date="2016-10" db="EMBL/GenBank/DDBJ databases">
        <authorList>
            <person name="Varghese N."/>
            <person name="Submissions S."/>
        </authorList>
    </citation>
    <scope>NUCLEOTIDE SEQUENCE [LARGE SCALE GENOMIC DNA]</scope>
    <source>
        <strain evidence="2">DSM 10014</strain>
    </source>
</reference>
<dbReference type="Pfam" id="PF10670">
    <property type="entry name" value="DUF4198"/>
    <property type="match status" value="1"/>
</dbReference>
<organism evidence="1 2">
    <name type="scientific">Sulfitobacter pontiacus</name>
    <dbReference type="NCBI Taxonomy" id="60137"/>
    <lineage>
        <taxon>Bacteria</taxon>
        <taxon>Pseudomonadati</taxon>
        <taxon>Pseudomonadota</taxon>
        <taxon>Alphaproteobacteria</taxon>
        <taxon>Rhodobacterales</taxon>
        <taxon>Roseobacteraceae</taxon>
        <taxon>Sulfitobacter</taxon>
    </lineage>
</organism>
<dbReference type="EMBL" id="FNNB01000007">
    <property type="protein sequence ID" value="SDX42920.1"/>
    <property type="molecule type" value="Genomic_DNA"/>
</dbReference>
<dbReference type="InterPro" id="IPR019613">
    <property type="entry name" value="DUF4198"/>
</dbReference>
<protein>
    <recommendedName>
        <fullName evidence="3">DUF4198 domain-containing protein</fullName>
    </recommendedName>
</protein>
<dbReference type="AlphaFoldDB" id="A0A1H3BLU0"/>
<accession>A0A1H3BLU0</accession>
<proteinExistence type="predicted"/>
<sequence>MITDKLCNCVKPIKTLAPEADHRAHEGWDNTIDGSHRPTRKRKKIFGRFKSNRQTQRLLSAHDQTNLIFRPADFNAPQTHIAMPEMTRSAFGQNTSSKWWLNLQTSNTLRHAANNLAMPKQQTGMIMSLYTKSFTIWLLATHSALAHEFWIEPRAYTFPSQATIEADLLVGSEFVGQDYIFIPKGYSSALFSRGDVETELAFTGQDNPSLSLQSGENGLHAIVLVSNASTLKHDTLADFREFAETVGRGAEVFSTRPGQPIREAYFRYAKTLVGVGDKSGQDRAYGAIYEWVALDNPYVTLDGPVRFQLLLNGEANANQPVQVFARPVGSEAETGPQHMMTDANGILTLSDDIRGEIMINSVKLLPVKHNDFDWVSYWASLTFER</sequence>
<name>A0A1H3BLU0_9RHOB</name>
<gene>
    <name evidence="1" type="ORF">SAMN04488041_1072</name>
</gene>
<dbReference type="Proteomes" id="UP000183076">
    <property type="component" value="Unassembled WGS sequence"/>
</dbReference>